<dbReference type="WBParaSite" id="EEL_0000935801-mRNA-1">
    <property type="protein sequence ID" value="EEL_0000935801-mRNA-1"/>
    <property type="gene ID" value="EEL_0000935801"/>
</dbReference>
<evidence type="ECO:0000313" key="3">
    <source>
        <dbReference type="WBParaSite" id="EEL_0000935801-mRNA-1"/>
    </source>
</evidence>
<accession>A0A0R3S3L5</accession>
<protein>
    <submittedName>
        <fullName evidence="3">Vesicle transport protein USE1</fullName>
    </submittedName>
</protein>
<evidence type="ECO:0000256" key="1">
    <source>
        <dbReference type="SAM" id="Phobius"/>
    </source>
</evidence>
<dbReference type="AlphaFoldDB" id="A0A0R3S3L5"/>
<keyword evidence="2" id="KW-1185">Reference proteome</keyword>
<keyword evidence="1" id="KW-0812">Transmembrane</keyword>
<keyword evidence="1" id="KW-0472">Membrane</keyword>
<dbReference type="Proteomes" id="UP000050640">
    <property type="component" value="Unplaced"/>
</dbReference>
<feature type="transmembrane region" description="Helical" evidence="1">
    <location>
        <begin position="167"/>
        <end position="185"/>
    </location>
</feature>
<reference evidence="3" key="1">
    <citation type="submission" date="2017-02" db="UniProtKB">
        <authorList>
            <consortium name="WormBaseParasite"/>
        </authorList>
    </citation>
    <scope>IDENTIFICATION</scope>
</reference>
<organism evidence="2 3">
    <name type="scientific">Elaeophora elaphi</name>
    <dbReference type="NCBI Taxonomy" id="1147741"/>
    <lineage>
        <taxon>Eukaryota</taxon>
        <taxon>Metazoa</taxon>
        <taxon>Ecdysozoa</taxon>
        <taxon>Nematoda</taxon>
        <taxon>Chromadorea</taxon>
        <taxon>Rhabditida</taxon>
        <taxon>Spirurina</taxon>
        <taxon>Spiruromorpha</taxon>
        <taxon>Filarioidea</taxon>
        <taxon>Onchocercidae</taxon>
        <taxon>Elaeophora</taxon>
    </lineage>
</organism>
<keyword evidence="1" id="KW-1133">Transmembrane helix</keyword>
<name>A0A0R3S3L5_9BILA</name>
<sequence>MSNKVQFNDEIGFLEIWDRIRKRISSDQCEMEEFVTMLDNLTYYSELALKNCKPKSREVYDALCCILREEVMNKKKRFIEASKYADESTDVVDSGFGTLHSQSLSEYSSQLISPSCTDADQKVISYRSKRIRPRSQKVLLPNVTYDAAVINNAFDIKVRNVKQCANTYPYMVTAIMCCFACLIAFTPHRFFPWFFPLISFHSPPPL</sequence>
<evidence type="ECO:0000313" key="2">
    <source>
        <dbReference type="Proteomes" id="UP000050640"/>
    </source>
</evidence>
<proteinExistence type="predicted"/>